<feature type="transmembrane region" description="Helical" evidence="1">
    <location>
        <begin position="307"/>
        <end position="323"/>
    </location>
</feature>
<feature type="transmembrane region" description="Helical" evidence="1">
    <location>
        <begin position="37"/>
        <end position="58"/>
    </location>
</feature>
<feature type="transmembrane region" description="Helical" evidence="1">
    <location>
        <begin position="284"/>
        <end position="301"/>
    </location>
</feature>
<evidence type="ECO:0000313" key="2">
    <source>
        <dbReference type="EMBL" id="MBE1606513.1"/>
    </source>
</evidence>
<comment type="caution">
    <text evidence="2">The sequence shown here is derived from an EMBL/GenBank/DDBJ whole genome shotgun (WGS) entry which is preliminary data.</text>
</comment>
<feature type="transmembrane region" description="Helical" evidence="1">
    <location>
        <begin position="226"/>
        <end position="247"/>
    </location>
</feature>
<feature type="transmembrane region" description="Helical" evidence="1">
    <location>
        <begin position="194"/>
        <end position="214"/>
    </location>
</feature>
<keyword evidence="1" id="KW-0472">Membrane</keyword>
<accession>A0A927RKA5</accession>
<gene>
    <name evidence="2" type="ORF">HEB94_003361</name>
</gene>
<dbReference type="EMBL" id="JADBEM010000001">
    <property type="protein sequence ID" value="MBE1606513.1"/>
    <property type="molecule type" value="Genomic_DNA"/>
</dbReference>
<feature type="transmembrane region" description="Helical" evidence="1">
    <location>
        <begin position="12"/>
        <end position="31"/>
    </location>
</feature>
<sequence length="338" mass="36233">MSEQARRAGPRRWGYALGLMVLAPFLAETVASSNTPAVVFPLVLPIFLVVYGMPALLVRELWVRRRIGWPGVLVLGLAYTLLNEGLVAATWFKLAPESGKVLVFTASQALNAAGVNWAVAVGLVVFHTVYSVVLPWVLAEVWAKPVRGVPWLRRTGIVVCSALLLVVMVGSLSPKATARVCAGPALAECTAGRRFSFLAILVLVGLALVLPRARPDVRPDQRRPRTVVLMVAGVGFGVAFLVSFFVFPLTGRPLWSVVTAVLLISVAVTAAVRWSRAPDWDGRATVALAAGLLLPGMLTSLSKVAVGQPLAAVLAAVLLWWLARRADRPPAELVPPRR</sequence>
<keyword evidence="1" id="KW-0812">Transmembrane</keyword>
<feature type="transmembrane region" description="Helical" evidence="1">
    <location>
        <begin position="70"/>
        <end position="94"/>
    </location>
</feature>
<keyword evidence="3" id="KW-1185">Reference proteome</keyword>
<feature type="transmembrane region" description="Helical" evidence="1">
    <location>
        <begin position="114"/>
        <end position="139"/>
    </location>
</feature>
<evidence type="ECO:0000256" key="1">
    <source>
        <dbReference type="SAM" id="Phobius"/>
    </source>
</evidence>
<organism evidence="2 3">
    <name type="scientific">Actinopolymorpha pittospori</name>
    <dbReference type="NCBI Taxonomy" id="648752"/>
    <lineage>
        <taxon>Bacteria</taxon>
        <taxon>Bacillati</taxon>
        <taxon>Actinomycetota</taxon>
        <taxon>Actinomycetes</taxon>
        <taxon>Propionibacteriales</taxon>
        <taxon>Actinopolymorphaceae</taxon>
        <taxon>Actinopolymorpha</taxon>
    </lineage>
</organism>
<dbReference type="Proteomes" id="UP000638648">
    <property type="component" value="Unassembled WGS sequence"/>
</dbReference>
<proteinExistence type="predicted"/>
<evidence type="ECO:0000313" key="3">
    <source>
        <dbReference type="Proteomes" id="UP000638648"/>
    </source>
</evidence>
<reference evidence="2" key="1">
    <citation type="submission" date="2020-10" db="EMBL/GenBank/DDBJ databases">
        <title>Sequencing the genomes of 1000 actinobacteria strains.</title>
        <authorList>
            <person name="Klenk H.-P."/>
        </authorList>
    </citation>
    <scope>NUCLEOTIDE SEQUENCE</scope>
    <source>
        <strain evidence="2">DSM 45354</strain>
    </source>
</reference>
<dbReference type="InterPro" id="IPR002475">
    <property type="entry name" value="Bcl2-like"/>
</dbReference>
<name>A0A927RKA5_9ACTN</name>
<protein>
    <submittedName>
        <fullName evidence="2">Uncharacterized protein</fullName>
    </submittedName>
</protein>
<feature type="transmembrane region" description="Helical" evidence="1">
    <location>
        <begin position="151"/>
        <end position="174"/>
    </location>
</feature>
<keyword evidence="1" id="KW-1133">Transmembrane helix</keyword>
<feature type="transmembrane region" description="Helical" evidence="1">
    <location>
        <begin position="253"/>
        <end position="272"/>
    </location>
</feature>
<dbReference type="PROSITE" id="PS50062">
    <property type="entry name" value="BCL2_FAMILY"/>
    <property type="match status" value="1"/>
</dbReference>
<dbReference type="AlphaFoldDB" id="A0A927RKA5"/>
<dbReference type="RefSeq" id="WP_192750628.1">
    <property type="nucleotide sequence ID" value="NZ_BAABJL010000147.1"/>
</dbReference>